<evidence type="ECO:0000256" key="1">
    <source>
        <dbReference type="ARBA" id="ARBA00005820"/>
    </source>
</evidence>
<feature type="domain" description="OmpR/PhoB-type" evidence="8">
    <location>
        <begin position="2"/>
        <end position="108"/>
    </location>
</feature>
<dbReference type="AlphaFoldDB" id="A0A6G9H807"/>
<dbReference type="Pfam" id="PF03704">
    <property type="entry name" value="BTAD"/>
    <property type="match status" value="1"/>
</dbReference>
<keyword evidence="5" id="KW-0804">Transcription</keyword>
<feature type="region of interest" description="Disordered" evidence="7">
    <location>
        <begin position="244"/>
        <end position="271"/>
    </location>
</feature>
<protein>
    <recommendedName>
        <fullName evidence="8">OmpR/PhoB-type domain-containing protein</fullName>
    </recommendedName>
</protein>
<evidence type="ECO:0000256" key="7">
    <source>
        <dbReference type="SAM" id="MobiDB-lite"/>
    </source>
</evidence>
<dbReference type="Proteomes" id="UP000501179">
    <property type="component" value="Chromosome"/>
</dbReference>
<name>A0A6G9H807_9ACTN</name>
<dbReference type="KEGG" id="slia:HA039_31490"/>
<keyword evidence="10" id="KW-1185">Reference proteome</keyword>
<evidence type="ECO:0000256" key="4">
    <source>
        <dbReference type="ARBA" id="ARBA00023125"/>
    </source>
</evidence>
<comment type="similarity">
    <text evidence="1">Belongs to the AfsR/DnrI/RedD regulatory family.</text>
</comment>
<dbReference type="InterPro" id="IPR005158">
    <property type="entry name" value="BTAD"/>
</dbReference>
<dbReference type="Gene3D" id="1.25.40.10">
    <property type="entry name" value="Tetratricopeptide repeat domain"/>
    <property type="match status" value="1"/>
</dbReference>
<evidence type="ECO:0000313" key="10">
    <source>
        <dbReference type="Proteomes" id="UP000501179"/>
    </source>
</evidence>
<evidence type="ECO:0000256" key="5">
    <source>
        <dbReference type="ARBA" id="ARBA00023163"/>
    </source>
</evidence>
<evidence type="ECO:0000256" key="6">
    <source>
        <dbReference type="PROSITE-ProRule" id="PRU01091"/>
    </source>
</evidence>
<dbReference type="SMART" id="SM00862">
    <property type="entry name" value="Trans_reg_C"/>
    <property type="match status" value="1"/>
</dbReference>
<organism evidence="9 10">
    <name type="scientific">Streptomyces liangshanensis</name>
    <dbReference type="NCBI Taxonomy" id="2717324"/>
    <lineage>
        <taxon>Bacteria</taxon>
        <taxon>Bacillati</taxon>
        <taxon>Actinomycetota</taxon>
        <taxon>Actinomycetes</taxon>
        <taxon>Kitasatosporales</taxon>
        <taxon>Streptomycetaceae</taxon>
        <taxon>Streptomyces</taxon>
    </lineage>
</organism>
<evidence type="ECO:0000313" key="9">
    <source>
        <dbReference type="EMBL" id="QIQ06237.1"/>
    </source>
</evidence>
<keyword evidence="2" id="KW-0902">Two-component regulatory system</keyword>
<dbReference type="EMBL" id="CP050177">
    <property type="protein sequence ID" value="QIQ06237.1"/>
    <property type="molecule type" value="Genomic_DNA"/>
</dbReference>
<evidence type="ECO:0000256" key="3">
    <source>
        <dbReference type="ARBA" id="ARBA00023015"/>
    </source>
</evidence>
<keyword evidence="4 6" id="KW-0238">DNA-binding</keyword>
<proteinExistence type="inferred from homology"/>
<evidence type="ECO:0000259" key="8">
    <source>
        <dbReference type="PROSITE" id="PS51755"/>
    </source>
</evidence>
<dbReference type="GO" id="GO:0006355">
    <property type="term" value="P:regulation of DNA-templated transcription"/>
    <property type="evidence" value="ECO:0007669"/>
    <property type="project" value="InterPro"/>
</dbReference>
<evidence type="ECO:0000256" key="2">
    <source>
        <dbReference type="ARBA" id="ARBA00023012"/>
    </source>
</evidence>
<sequence length="271" mass="28731">MTDGIRVAGIRFELLGPLRAVRPDGEVPLGPPLQRSVLAVLLHQDGAAMPYESLVEAVWGAEPPARARTLVQKYVSGLRHALAFGPGAGKPGAAPELAWTGRGYRLAGAAIDDLRERRALLRAAESAREAGDLRGAGELAVRAEALWRGAYAEGLAGPYLEAERRRWAEDRLRASEARLEGEIERGRSAACVDELTRLVAAHPLRERAAGLLVRALQQGGRPAAQEEVPAAYGEARAGVVEVTDLGAAPGARSEDVQHRNPAPRPGSLPAA</sequence>
<keyword evidence="3" id="KW-0805">Transcription regulation</keyword>
<dbReference type="InterPro" id="IPR051677">
    <property type="entry name" value="AfsR-DnrI-RedD_regulator"/>
</dbReference>
<feature type="compositionally biased region" description="Pro residues" evidence="7">
    <location>
        <begin position="262"/>
        <end position="271"/>
    </location>
</feature>
<dbReference type="InterPro" id="IPR001867">
    <property type="entry name" value="OmpR/PhoB-type_DNA-bd"/>
</dbReference>
<dbReference type="PANTHER" id="PTHR35807">
    <property type="entry name" value="TRANSCRIPTIONAL REGULATOR REDD-RELATED"/>
    <property type="match status" value="1"/>
</dbReference>
<reference evidence="9 10" key="1">
    <citation type="submission" date="2020-03" db="EMBL/GenBank/DDBJ databases">
        <title>A novel species.</title>
        <authorList>
            <person name="Gao J."/>
        </authorList>
    </citation>
    <scope>NUCLEOTIDE SEQUENCE [LARGE SCALE GENOMIC DNA]</scope>
    <source>
        <strain evidence="9 10">QMT-12</strain>
    </source>
</reference>
<dbReference type="InterPro" id="IPR011990">
    <property type="entry name" value="TPR-like_helical_dom_sf"/>
</dbReference>
<accession>A0A6G9H807</accession>
<dbReference type="RefSeq" id="WP_167035123.1">
    <property type="nucleotide sequence ID" value="NZ_CP050177.1"/>
</dbReference>
<feature type="DNA-binding region" description="OmpR/PhoB-type" evidence="6">
    <location>
        <begin position="2"/>
        <end position="108"/>
    </location>
</feature>
<dbReference type="SUPFAM" id="SSF46894">
    <property type="entry name" value="C-terminal effector domain of the bipartite response regulators"/>
    <property type="match status" value="1"/>
</dbReference>
<dbReference type="Gene3D" id="1.10.10.10">
    <property type="entry name" value="Winged helix-like DNA-binding domain superfamily/Winged helix DNA-binding domain"/>
    <property type="match status" value="1"/>
</dbReference>
<dbReference type="PROSITE" id="PS51755">
    <property type="entry name" value="OMPR_PHOB"/>
    <property type="match status" value="1"/>
</dbReference>
<dbReference type="SUPFAM" id="SSF48452">
    <property type="entry name" value="TPR-like"/>
    <property type="match status" value="1"/>
</dbReference>
<dbReference type="GO" id="GO:0003677">
    <property type="term" value="F:DNA binding"/>
    <property type="evidence" value="ECO:0007669"/>
    <property type="project" value="UniProtKB-UniRule"/>
</dbReference>
<gene>
    <name evidence="9" type="ORF">HA039_31490</name>
</gene>
<dbReference type="PANTHER" id="PTHR35807:SF1">
    <property type="entry name" value="TRANSCRIPTIONAL REGULATOR REDD"/>
    <property type="match status" value="1"/>
</dbReference>
<dbReference type="InterPro" id="IPR036388">
    <property type="entry name" value="WH-like_DNA-bd_sf"/>
</dbReference>
<dbReference type="SMART" id="SM01043">
    <property type="entry name" value="BTAD"/>
    <property type="match status" value="1"/>
</dbReference>
<dbReference type="GO" id="GO:0000160">
    <property type="term" value="P:phosphorelay signal transduction system"/>
    <property type="evidence" value="ECO:0007669"/>
    <property type="project" value="UniProtKB-KW"/>
</dbReference>
<dbReference type="InterPro" id="IPR016032">
    <property type="entry name" value="Sig_transdc_resp-reg_C-effctor"/>
</dbReference>